<gene>
    <name evidence="3" type="ORF">RND71_011302</name>
</gene>
<protein>
    <recommendedName>
        <fullName evidence="2">Trichome birefringence-like C-terminal domain-containing protein</fullName>
    </recommendedName>
</protein>
<dbReference type="Proteomes" id="UP001291623">
    <property type="component" value="Unassembled WGS sequence"/>
</dbReference>
<dbReference type="EMBL" id="JAVYJV010000006">
    <property type="protein sequence ID" value="KAK4367510.1"/>
    <property type="molecule type" value="Genomic_DNA"/>
</dbReference>
<dbReference type="InterPro" id="IPR026057">
    <property type="entry name" value="TBL_C"/>
</dbReference>
<reference evidence="3" key="1">
    <citation type="submission" date="2023-12" db="EMBL/GenBank/DDBJ databases">
        <title>Genome assembly of Anisodus tanguticus.</title>
        <authorList>
            <person name="Wang Y.-J."/>
        </authorList>
    </citation>
    <scope>NUCLEOTIDE SEQUENCE</scope>
    <source>
        <strain evidence="3">KB-2021</strain>
        <tissue evidence="3">Leaf</tissue>
    </source>
</reference>
<proteinExistence type="inferred from homology"/>
<accession>A0AAE1VPL8</accession>
<evidence type="ECO:0000313" key="4">
    <source>
        <dbReference type="Proteomes" id="UP001291623"/>
    </source>
</evidence>
<dbReference type="GO" id="GO:0016740">
    <property type="term" value="F:transferase activity"/>
    <property type="evidence" value="ECO:0007669"/>
    <property type="project" value="InterPro"/>
</dbReference>
<dbReference type="Pfam" id="PF13839">
    <property type="entry name" value="PC-Esterase"/>
    <property type="match status" value="1"/>
</dbReference>
<comment type="similarity">
    <text evidence="1">Belongs to the PC-esterase family. TBL subfamily.</text>
</comment>
<organism evidence="3 4">
    <name type="scientific">Anisodus tanguticus</name>
    <dbReference type="NCBI Taxonomy" id="243964"/>
    <lineage>
        <taxon>Eukaryota</taxon>
        <taxon>Viridiplantae</taxon>
        <taxon>Streptophyta</taxon>
        <taxon>Embryophyta</taxon>
        <taxon>Tracheophyta</taxon>
        <taxon>Spermatophyta</taxon>
        <taxon>Magnoliopsida</taxon>
        <taxon>eudicotyledons</taxon>
        <taxon>Gunneridae</taxon>
        <taxon>Pentapetalae</taxon>
        <taxon>asterids</taxon>
        <taxon>lamiids</taxon>
        <taxon>Solanales</taxon>
        <taxon>Solanaceae</taxon>
        <taxon>Solanoideae</taxon>
        <taxon>Hyoscyameae</taxon>
        <taxon>Anisodus</taxon>
    </lineage>
</organism>
<keyword evidence="4" id="KW-1185">Reference proteome</keyword>
<evidence type="ECO:0000313" key="3">
    <source>
        <dbReference type="EMBL" id="KAK4367510.1"/>
    </source>
</evidence>
<dbReference type="AlphaFoldDB" id="A0AAE1VPL8"/>
<feature type="domain" description="Trichome birefringence-like C-terminal" evidence="2">
    <location>
        <begin position="59"/>
        <end position="150"/>
    </location>
</feature>
<evidence type="ECO:0000256" key="1">
    <source>
        <dbReference type="ARBA" id="ARBA00007727"/>
    </source>
</evidence>
<comment type="caution">
    <text evidence="3">The sequence shown here is derived from an EMBL/GenBank/DDBJ whole genome shotgun (WGS) entry which is preliminary data.</text>
</comment>
<evidence type="ECO:0000259" key="2">
    <source>
        <dbReference type="Pfam" id="PF13839"/>
    </source>
</evidence>
<name>A0AAE1VPL8_9SOLA</name>
<sequence length="161" mass="18453">MDFIGPRKEPYGVYAGDRTRDFAVPRSTATPTWLPLRVKKILSSVEPITKSLNRLLSGVIVLLRTVSAGQFEHGAWNEGGNCNRTRTRLFAREEVKIGDQDWKFRSIQIEEIKRARKYGQNIGNMFELVDVTRAMLMRPDGHPGEYREVTKSIMLEINTSR</sequence>